<feature type="coiled-coil region" evidence="1">
    <location>
        <begin position="56"/>
        <end position="97"/>
    </location>
</feature>
<gene>
    <name evidence="4" type="primary">AVEN_242478_1</name>
    <name evidence="4" type="ORF">TNCV_2841261</name>
</gene>
<sequence>MSIGKFKKDELRSIADELKLVVPDNAKVLDLRELIQESEIYKNDKETYQAIVDCVLEEINDRRNEDENRRNENENRLEIEKIKLSQLEKELEIAKLHNQSGKSLPLQNENQLITTECNIEKKAFKTKSVPEKLKPEILLNILGEKANNLMIYLRDEDLSDYNKLKAIVLKEFQPTPYECLNQFKKAQKLPSESYVQFASRLSANFNYYCQLREVNDFKSVCELVISDKIIETLDRELNTHISIKQGEMWFKPQDLARECDIFISSKGKIREQNLFPKFKRNETYNHRGAKNISSVNLSSVKNVKCFCCKSREFHPLYSCSKFKSLSVSERVDFVKANHLCFKCFSPNCSVKTCCAKNCFCGKPHNCLIHFPKKDKESVALNQTVQRSVLNPLADVFGGPGGSNCVVPPQGENENKSFVATSFLKNKTRAVLLSSVQCFLRDKYGFLHELESIGVKNENCSSEEDVSFEMFKQRVHFKNGRYEVELPWKRDSDELSDNFSLAKRRLGSLMRKMQRDKVLYSEYCKVLKNYLDVGIIEKVTNPFIPTNNPVFYLPHQVIIKNESLTTKLRLVFDASAHEEKQLSLNDCLFHGVNLNPNILDLLISFRSNKIAVLADVEKAFLQISLAPKDRDVVRFLIDDGENGVQVYRFNRVLFGVNASPFLLAATIKTHIGKYMEKYPDTVRTLDHCFYVDDLITGEDDAKSAFDLSSKAAKIMSEAGMNLRKWISNDCELMKQWQLEHFDHLNMNDFVNHPHRVLGLLWHPQKDYLSLRLTSLLDFLQKKKNTKRFLLMAAGRIFDPLGFASPFTIRFKILFQEIWQRKTDWDEELLPDIREKFEQWCSEASFLCELQIPRYALQCDSVNCPECEIHTLSDASIKAYGAVSYVRLRTFDKTSVHLLASKSRVAPLKVLTLPRLELMGALLAARLAKEVSRVLNEEISTTNYFWTDSTIALSWIQGPSNRWKVFVANRVKEIRSLTDKDSWRHCPGKDNPSDLLTRGISADSLINCEKWWKGPSFLQEGNTVPVSNNVLLSDESAYLEELKPTERKTLTVILDNNLLNHILSVSNNFQKNLCIFSYIYRFINNCKRPSNKQIGPLRMCEIQRAEITLVKLVQQMEFNSEIKDLSCKGMVNPQSKIRNLSPFLDSENVLRVGGRLAHSKLCFDKKHQIILPNNHRLTNLILEMTHKRHLHAGPQTLLSIVRQRFWPLNGRNMCRKLVNNCIICFKAKPVTCSQIMGQLPAERISQSFPFNKVGIDFCGHFWIKYPNQRKGVLNKVYVCIFVCMVTKACHLEIVTDLSSEAFIAALKRFFADEENRSVYFQTTLPILLAHS</sequence>
<dbReference type="GO" id="GO:0071897">
    <property type="term" value="P:DNA biosynthetic process"/>
    <property type="evidence" value="ECO:0007669"/>
    <property type="project" value="UniProtKB-ARBA"/>
</dbReference>
<accession>A0A8X6RU57</accession>
<comment type="caution">
    <text evidence="4">The sequence shown here is derived from an EMBL/GenBank/DDBJ whole genome shotgun (WGS) entry which is preliminary data.</text>
</comment>
<dbReference type="SUPFAM" id="SSF56672">
    <property type="entry name" value="DNA/RNA polymerases"/>
    <property type="match status" value="1"/>
</dbReference>
<evidence type="ECO:0000313" key="5">
    <source>
        <dbReference type="Proteomes" id="UP000887159"/>
    </source>
</evidence>
<dbReference type="Pfam" id="PF17921">
    <property type="entry name" value="Integrase_H2C2"/>
    <property type="match status" value="1"/>
</dbReference>
<dbReference type="InterPro" id="IPR000477">
    <property type="entry name" value="RT_dom"/>
</dbReference>
<feature type="domain" description="Integrase zinc-binding" evidence="3">
    <location>
        <begin position="1172"/>
        <end position="1227"/>
    </location>
</feature>
<dbReference type="InterPro" id="IPR043502">
    <property type="entry name" value="DNA/RNA_pol_sf"/>
</dbReference>
<keyword evidence="1" id="KW-0175">Coiled coil</keyword>
<dbReference type="EMBL" id="BMAU01021198">
    <property type="protein sequence ID" value="GFX97566.1"/>
    <property type="molecule type" value="Genomic_DNA"/>
</dbReference>
<dbReference type="Gene3D" id="3.30.420.10">
    <property type="entry name" value="Ribonuclease H-like superfamily/Ribonuclease H"/>
    <property type="match status" value="1"/>
</dbReference>
<dbReference type="InterPro" id="IPR041588">
    <property type="entry name" value="Integrase_H2C2"/>
</dbReference>
<evidence type="ECO:0000256" key="1">
    <source>
        <dbReference type="SAM" id="Coils"/>
    </source>
</evidence>
<dbReference type="PANTHER" id="PTHR47331">
    <property type="entry name" value="PHD-TYPE DOMAIN-CONTAINING PROTEIN"/>
    <property type="match status" value="1"/>
</dbReference>
<dbReference type="InterPro" id="IPR008042">
    <property type="entry name" value="Retrotrans_Pao"/>
</dbReference>
<evidence type="ECO:0000259" key="3">
    <source>
        <dbReference type="Pfam" id="PF17921"/>
    </source>
</evidence>
<dbReference type="InterPro" id="IPR036397">
    <property type="entry name" value="RNaseH_sf"/>
</dbReference>
<protein>
    <submittedName>
        <fullName evidence="4">Integrase catalytic domain-containing protein</fullName>
    </submittedName>
</protein>
<name>A0A8X6RU57_TRICX</name>
<evidence type="ECO:0000259" key="2">
    <source>
        <dbReference type="Pfam" id="PF00078"/>
    </source>
</evidence>
<organism evidence="4 5">
    <name type="scientific">Trichonephila clavipes</name>
    <name type="common">Golden silk orbweaver</name>
    <name type="synonym">Nephila clavipes</name>
    <dbReference type="NCBI Taxonomy" id="2585209"/>
    <lineage>
        <taxon>Eukaryota</taxon>
        <taxon>Metazoa</taxon>
        <taxon>Ecdysozoa</taxon>
        <taxon>Arthropoda</taxon>
        <taxon>Chelicerata</taxon>
        <taxon>Arachnida</taxon>
        <taxon>Araneae</taxon>
        <taxon>Araneomorphae</taxon>
        <taxon>Entelegynae</taxon>
        <taxon>Araneoidea</taxon>
        <taxon>Nephilidae</taxon>
        <taxon>Trichonephila</taxon>
    </lineage>
</organism>
<dbReference type="Gene3D" id="3.30.70.270">
    <property type="match status" value="1"/>
</dbReference>
<proteinExistence type="predicted"/>
<keyword evidence="5" id="KW-1185">Reference proteome</keyword>
<evidence type="ECO:0000313" key="4">
    <source>
        <dbReference type="EMBL" id="GFX97566.1"/>
    </source>
</evidence>
<dbReference type="Gene3D" id="1.10.340.70">
    <property type="match status" value="1"/>
</dbReference>
<feature type="domain" description="Reverse transcriptase" evidence="2">
    <location>
        <begin position="605"/>
        <end position="721"/>
    </location>
</feature>
<dbReference type="PANTHER" id="PTHR47331:SF1">
    <property type="entry name" value="GAG-LIKE PROTEIN"/>
    <property type="match status" value="1"/>
</dbReference>
<dbReference type="Pfam" id="PF05380">
    <property type="entry name" value="Peptidase_A17"/>
    <property type="match status" value="1"/>
</dbReference>
<dbReference type="GO" id="GO:0003676">
    <property type="term" value="F:nucleic acid binding"/>
    <property type="evidence" value="ECO:0007669"/>
    <property type="project" value="InterPro"/>
</dbReference>
<dbReference type="InterPro" id="IPR043128">
    <property type="entry name" value="Rev_trsase/Diguanyl_cyclase"/>
</dbReference>
<reference evidence="4" key="1">
    <citation type="submission" date="2020-08" db="EMBL/GenBank/DDBJ databases">
        <title>Multicomponent nature underlies the extraordinary mechanical properties of spider dragline silk.</title>
        <authorList>
            <person name="Kono N."/>
            <person name="Nakamura H."/>
            <person name="Mori M."/>
            <person name="Yoshida Y."/>
            <person name="Ohtoshi R."/>
            <person name="Malay A.D."/>
            <person name="Moran D.A.P."/>
            <person name="Tomita M."/>
            <person name="Numata K."/>
            <person name="Arakawa K."/>
        </authorList>
    </citation>
    <scope>NUCLEOTIDE SEQUENCE</scope>
</reference>
<dbReference type="Gene3D" id="3.10.10.10">
    <property type="entry name" value="HIV Type 1 Reverse Transcriptase, subunit A, domain 1"/>
    <property type="match status" value="1"/>
</dbReference>
<dbReference type="Proteomes" id="UP000887159">
    <property type="component" value="Unassembled WGS sequence"/>
</dbReference>
<dbReference type="Pfam" id="PF00078">
    <property type="entry name" value="RVT_1"/>
    <property type="match status" value="1"/>
</dbReference>